<dbReference type="InterPro" id="IPR001014">
    <property type="entry name" value="Ribosomal_uL23_CS"/>
</dbReference>
<evidence type="ECO:0000256" key="4">
    <source>
        <dbReference type="ARBA" id="ARBA00022980"/>
    </source>
</evidence>
<dbReference type="FunCoup" id="A0A1W4XBI9">
    <property type="interactions" value="960"/>
</dbReference>
<reference evidence="10" key="1">
    <citation type="submission" date="2025-08" db="UniProtKB">
        <authorList>
            <consortium name="RefSeq"/>
        </authorList>
    </citation>
    <scope>IDENTIFICATION</scope>
    <source>
        <tissue evidence="10">Entire body</tissue>
    </source>
</reference>
<dbReference type="InterPro" id="IPR012677">
    <property type="entry name" value="Nucleotide-bd_a/b_plait_sf"/>
</dbReference>
<keyword evidence="2" id="KW-0699">rRNA-binding</keyword>
<dbReference type="KEGG" id="apln:108740383"/>
<dbReference type="Proteomes" id="UP000192223">
    <property type="component" value="Unplaced"/>
</dbReference>
<dbReference type="GO" id="GO:0006412">
    <property type="term" value="P:translation"/>
    <property type="evidence" value="ECO:0007669"/>
    <property type="project" value="InterPro"/>
</dbReference>
<evidence type="ECO:0000256" key="2">
    <source>
        <dbReference type="ARBA" id="ARBA00022730"/>
    </source>
</evidence>
<dbReference type="AlphaFoldDB" id="A0A1W4XBI9"/>
<dbReference type="STRING" id="224129.A0A1W4XBI9"/>
<evidence type="ECO:0000256" key="3">
    <source>
        <dbReference type="ARBA" id="ARBA00022884"/>
    </source>
</evidence>
<keyword evidence="5 6" id="KW-0687">Ribonucleoprotein</keyword>
<dbReference type="CTD" id="6147"/>
<dbReference type="InterPro" id="IPR013025">
    <property type="entry name" value="Ribosomal_uL23-like"/>
</dbReference>
<evidence type="ECO:0000256" key="7">
    <source>
        <dbReference type="SAM" id="MobiDB-lite"/>
    </source>
</evidence>
<gene>
    <name evidence="10" type="primary">LOC108740383</name>
</gene>
<proteinExistence type="inferred from homology"/>
<keyword evidence="4 6" id="KW-0689">Ribosomal protein</keyword>
<comment type="similarity">
    <text evidence="1 6">Belongs to the universal ribosomal protein uL23 family.</text>
</comment>
<dbReference type="RefSeq" id="XP_018330187.1">
    <property type="nucleotide sequence ID" value="XM_018474685.2"/>
</dbReference>
<dbReference type="Pfam" id="PF03939">
    <property type="entry name" value="Ribosomal_L23eN"/>
    <property type="match status" value="1"/>
</dbReference>
<feature type="region of interest" description="Disordered" evidence="7">
    <location>
        <begin position="1"/>
        <end position="148"/>
    </location>
</feature>
<dbReference type="Pfam" id="PF00276">
    <property type="entry name" value="Ribosomal_L23"/>
    <property type="match status" value="1"/>
</dbReference>
<dbReference type="GO" id="GO:1990904">
    <property type="term" value="C:ribonucleoprotein complex"/>
    <property type="evidence" value="ECO:0007669"/>
    <property type="project" value="UniProtKB-KW"/>
</dbReference>
<dbReference type="InterPro" id="IPR005633">
    <property type="entry name" value="Ribosomal_uL23_N"/>
</dbReference>
<dbReference type="GO" id="GO:0005840">
    <property type="term" value="C:ribosome"/>
    <property type="evidence" value="ECO:0007669"/>
    <property type="project" value="UniProtKB-KW"/>
</dbReference>
<accession>A0A1W4XBI9</accession>
<dbReference type="SUPFAM" id="SSF54189">
    <property type="entry name" value="Ribosomal proteins S24e, L23 and L15e"/>
    <property type="match status" value="1"/>
</dbReference>
<dbReference type="InParanoid" id="A0A1W4XBI9"/>
<feature type="compositionally biased region" description="Low complexity" evidence="7">
    <location>
        <begin position="114"/>
        <end position="148"/>
    </location>
</feature>
<dbReference type="Gene3D" id="3.30.70.330">
    <property type="match status" value="1"/>
</dbReference>
<dbReference type="OrthoDB" id="1267328at2759"/>
<dbReference type="FunFam" id="3.30.70.330:FF:000035">
    <property type="entry name" value="60S ribosomal protein L23a"/>
    <property type="match status" value="1"/>
</dbReference>
<dbReference type="NCBIfam" id="NF011118">
    <property type="entry name" value="PRK14548.1"/>
    <property type="match status" value="1"/>
</dbReference>
<feature type="domain" description="Large ribosomal subunit protein uL23 N-terminal" evidence="8">
    <location>
        <begin position="174"/>
        <end position="222"/>
    </location>
</feature>
<dbReference type="PROSITE" id="PS00050">
    <property type="entry name" value="RIBOSOMAL_L23"/>
    <property type="match status" value="1"/>
</dbReference>
<dbReference type="GO" id="GO:0019843">
    <property type="term" value="F:rRNA binding"/>
    <property type="evidence" value="ECO:0007669"/>
    <property type="project" value="UniProtKB-KW"/>
</dbReference>
<organism evidence="9 10">
    <name type="scientific">Agrilus planipennis</name>
    <name type="common">Emerald ash borer</name>
    <name type="synonym">Agrilus marcopoli</name>
    <dbReference type="NCBI Taxonomy" id="224129"/>
    <lineage>
        <taxon>Eukaryota</taxon>
        <taxon>Metazoa</taxon>
        <taxon>Ecdysozoa</taxon>
        <taxon>Arthropoda</taxon>
        <taxon>Hexapoda</taxon>
        <taxon>Insecta</taxon>
        <taxon>Pterygota</taxon>
        <taxon>Neoptera</taxon>
        <taxon>Endopterygota</taxon>
        <taxon>Coleoptera</taxon>
        <taxon>Polyphaga</taxon>
        <taxon>Elateriformia</taxon>
        <taxon>Buprestoidea</taxon>
        <taxon>Buprestidae</taxon>
        <taxon>Agrilinae</taxon>
        <taxon>Agrilus</taxon>
    </lineage>
</organism>
<dbReference type="GeneID" id="108740383"/>
<dbReference type="HAMAP" id="MF_01369_A">
    <property type="entry name" value="Ribosomal_uL23_A"/>
    <property type="match status" value="1"/>
</dbReference>
<keyword evidence="3" id="KW-0694">RNA-binding</keyword>
<name>A0A1W4XBI9_AGRPL</name>
<evidence type="ECO:0000313" key="10">
    <source>
        <dbReference type="RefSeq" id="XP_018330187.1"/>
    </source>
</evidence>
<feature type="compositionally biased region" description="Low complexity" evidence="7">
    <location>
        <begin position="25"/>
        <end position="105"/>
    </location>
</feature>
<evidence type="ECO:0000256" key="6">
    <source>
        <dbReference type="RuleBase" id="RU003934"/>
    </source>
</evidence>
<protein>
    <submittedName>
        <fullName evidence="10">60S ribosomal protein L23a</fullName>
    </submittedName>
</protein>
<sequence length="311" mass="32358">MAPTKGKGGEKPGSGGKKDDKKKPASAPAAASTAKTSASSSSAPKPAAATSSSAPKAAKSATAKPAAPKSAAGASKPGAASKPATASKQASAAKQPTTAKSSTKAAGDKKAAAKPKVAAKQSKTAAAKKPASKTAVKPKAPAKAAATTVVKPKKNVPIKAQKGVGKVVKSPDVQKALKVQKKVIKGSFGTKARIIRTSVHFRRPKTFRPPRNPKYPRKSVPKRSRMDAYNIIKYPLTTEAAMKKIEDNNTLVFLTHINANKHHIKAAVKKLYDINVAKVNTLIRPDGKKKAYVRLARDYDALDVANKIGII</sequence>
<dbReference type="InterPro" id="IPR012678">
    <property type="entry name" value="Ribosomal_uL23/eL15/eS24_sf"/>
</dbReference>
<evidence type="ECO:0000259" key="8">
    <source>
        <dbReference type="Pfam" id="PF03939"/>
    </source>
</evidence>
<dbReference type="PANTHER" id="PTHR11620">
    <property type="entry name" value="60S RIBOSOMAL PROTEIN L23A"/>
    <property type="match status" value="1"/>
</dbReference>
<evidence type="ECO:0000313" key="9">
    <source>
        <dbReference type="Proteomes" id="UP000192223"/>
    </source>
</evidence>
<evidence type="ECO:0000256" key="1">
    <source>
        <dbReference type="ARBA" id="ARBA00006700"/>
    </source>
</evidence>
<keyword evidence="9" id="KW-1185">Reference proteome</keyword>
<evidence type="ECO:0000256" key="5">
    <source>
        <dbReference type="ARBA" id="ARBA00023274"/>
    </source>
</evidence>
<dbReference type="GO" id="GO:0003735">
    <property type="term" value="F:structural constituent of ribosome"/>
    <property type="evidence" value="ECO:0007669"/>
    <property type="project" value="InterPro"/>
</dbReference>